<dbReference type="Proteomes" id="UP000053611">
    <property type="component" value="Unassembled WGS sequence"/>
</dbReference>
<gene>
    <name evidence="2" type="ORF">CC85DRAFT_304053</name>
</gene>
<accession>A0A0J0XHF5</accession>
<dbReference type="AlphaFoldDB" id="A0A0J0XHF5"/>
<protein>
    <submittedName>
        <fullName evidence="2">Uncharacterized protein</fullName>
    </submittedName>
</protein>
<sequence>MDSDRHYLLASPLPFWALPPALVLTGLSFGVVTMSSLLVAYGHRELNLTFAAHIAGSGAYLLLAAVAGYLTRLMRVPPPSPSSSPSPPPPPSPSSFPPPTLHRFQYRVIADGVDWLLLPSLVCQGWSASMAAAHFAGPEWRSRGIVIVYVAQVLALVGSAWHLRCLRWERLRHEQKMIV</sequence>
<proteinExistence type="predicted"/>
<keyword evidence="3" id="KW-1185">Reference proteome</keyword>
<evidence type="ECO:0000313" key="3">
    <source>
        <dbReference type="Proteomes" id="UP000053611"/>
    </source>
</evidence>
<name>A0A0J0XHF5_9TREE</name>
<feature type="transmembrane region" description="Helical" evidence="1">
    <location>
        <begin position="20"/>
        <end position="41"/>
    </location>
</feature>
<evidence type="ECO:0000313" key="2">
    <source>
        <dbReference type="EMBL" id="KLT40526.1"/>
    </source>
</evidence>
<organism evidence="2 3">
    <name type="scientific">Cutaneotrichosporon oleaginosum</name>
    <dbReference type="NCBI Taxonomy" id="879819"/>
    <lineage>
        <taxon>Eukaryota</taxon>
        <taxon>Fungi</taxon>
        <taxon>Dikarya</taxon>
        <taxon>Basidiomycota</taxon>
        <taxon>Agaricomycotina</taxon>
        <taxon>Tremellomycetes</taxon>
        <taxon>Trichosporonales</taxon>
        <taxon>Trichosporonaceae</taxon>
        <taxon>Cutaneotrichosporon</taxon>
    </lineage>
</organism>
<dbReference type="GeneID" id="28986120"/>
<keyword evidence="1" id="KW-1133">Transmembrane helix</keyword>
<dbReference type="RefSeq" id="XP_018277017.1">
    <property type="nucleotide sequence ID" value="XM_018425517.1"/>
</dbReference>
<keyword evidence="1" id="KW-0812">Transmembrane</keyword>
<reference evidence="2 3" key="1">
    <citation type="submission" date="2015-03" db="EMBL/GenBank/DDBJ databases">
        <title>Genomics and transcriptomics of the oil-accumulating basidiomycete yeast T. oleaginosus allow insights into substrate utilization and the diverse evolutionary trajectories of mating systems in fungi.</title>
        <authorList>
            <consortium name="DOE Joint Genome Institute"/>
            <person name="Kourist R."/>
            <person name="Kracht O."/>
            <person name="Bracharz F."/>
            <person name="Lipzen A."/>
            <person name="Nolan M."/>
            <person name="Ohm R."/>
            <person name="Grigoriev I."/>
            <person name="Sun S."/>
            <person name="Heitman J."/>
            <person name="Bruck T."/>
            <person name="Nowrousian M."/>
        </authorList>
    </citation>
    <scope>NUCLEOTIDE SEQUENCE [LARGE SCALE GENOMIC DNA]</scope>
    <source>
        <strain evidence="2 3">IBC0246</strain>
    </source>
</reference>
<evidence type="ECO:0000256" key="1">
    <source>
        <dbReference type="SAM" id="Phobius"/>
    </source>
</evidence>
<feature type="transmembrane region" description="Helical" evidence="1">
    <location>
        <begin position="48"/>
        <end position="70"/>
    </location>
</feature>
<feature type="transmembrane region" description="Helical" evidence="1">
    <location>
        <begin position="144"/>
        <end position="163"/>
    </location>
</feature>
<dbReference type="EMBL" id="KQ087233">
    <property type="protein sequence ID" value="KLT40526.1"/>
    <property type="molecule type" value="Genomic_DNA"/>
</dbReference>
<keyword evidence="1" id="KW-0472">Membrane</keyword>